<proteinExistence type="predicted"/>
<gene>
    <name evidence="2" type="ORF">NAV_LOCUS4325</name>
</gene>
<name>A0A498SI15_ACAVI</name>
<dbReference type="Pfam" id="PF08005">
    <property type="entry name" value="PHR"/>
    <property type="match status" value="1"/>
</dbReference>
<dbReference type="InterPro" id="IPR012983">
    <property type="entry name" value="PHR"/>
</dbReference>
<dbReference type="Gene3D" id="2.60.120.820">
    <property type="entry name" value="PHR domain"/>
    <property type="match status" value="1"/>
</dbReference>
<reference evidence="2 3" key="1">
    <citation type="submission" date="2018-08" db="EMBL/GenBank/DDBJ databases">
        <authorList>
            <person name="Laetsch R D."/>
            <person name="Stevens L."/>
            <person name="Kumar S."/>
            <person name="Blaxter L. M."/>
        </authorList>
    </citation>
    <scope>NUCLEOTIDE SEQUENCE [LARGE SCALE GENOMIC DNA]</scope>
</reference>
<dbReference type="InterPro" id="IPR038648">
    <property type="entry name" value="PHR_sf"/>
</dbReference>
<feature type="domain" description="PHR" evidence="1">
    <location>
        <begin position="2"/>
        <end position="158"/>
    </location>
</feature>
<evidence type="ECO:0000313" key="3">
    <source>
        <dbReference type="Proteomes" id="UP000276991"/>
    </source>
</evidence>
<sequence length="167" mass="18781">MNVNREILVIGFGIYGFSRKLCSSSVPEPVTNDWQTEVEIQISPSPDVRIDLIKNCKNATETVVIQGTVGDANPVVASFRKPVPVPPNVLYMARMKFLGGYCISDTDVETYAGEKGIETATISLPFDEKVNFNFQTFRNYYGRENICDAEGQLPEIHFLVQWPERAR</sequence>
<protein>
    <recommendedName>
        <fullName evidence="1">PHR domain-containing protein</fullName>
    </recommendedName>
</protein>
<evidence type="ECO:0000259" key="1">
    <source>
        <dbReference type="Pfam" id="PF08005"/>
    </source>
</evidence>
<keyword evidence="3" id="KW-1185">Reference proteome</keyword>
<dbReference type="EMBL" id="UPTC01000631">
    <property type="protein sequence ID" value="VBB29525.1"/>
    <property type="molecule type" value="Genomic_DNA"/>
</dbReference>
<evidence type="ECO:0000313" key="2">
    <source>
        <dbReference type="EMBL" id="VBB29525.1"/>
    </source>
</evidence>
<organism evidence="2 3">
    <name type="scientific">Acanthocheilonema viteae</name>
    <name type="common">Filarial nematode worm</name>
    <name type="synonym">Dipetalonema viteae</name>
    <dbReference type="NCBI Taxonomy" id="6277"/>
    <lineage>
        <taxon>Eukaryota</taxon>
        <taxon>Metazoa</taxon>
        <taxon>Ecdysozoa</taxon>
        <taxon>Nematoda</taxon>
        <taxon>Chromadorea</taxon>
        <taxon>Rhabditida</taxon>
        <taxon>Spirurina</taxon>
        <taxon>Spiruromorpha</taxon>
        <taxon>Filarioidea</taxon>
        <taxon>Onchocercidae</taxon>
        <taxon>Acanthocheilonema</taxon>
    </lineage>
</organism>
<accession>A0A498SI15</accession>
<dbReference type="AlphaFoldDB" id="A0A498SI15"/>
<dbReference type="Proteomes" id="UP000276991">
    <property type="component" value="Unassembled WGS sequence"/>
</dbReference>
<dbReference type="OrthoDB" id="6049320at2759"/>